<evidence type="ECO:0000256" key="2">
    <source>
        <dbReference type="SAM" id="MobiDB-lite"/>
    </source>
</evidence>
<dbReference type="PANTHER" id="PTHR44167">
    <property type="entry name" value="OVARIAN-SPECIFIC SERINE/THREONINE-PROTEIN KINASE LOK-RELATED"/>
    <property type="match status" value="1"/>
</dbReference>
<proteinExistence type="predicted"/>
<evidence type="ECO:0000259" key="4">
    <source>
        <dbReference type="PROSITE" id="PS50011"/>
    </source>
</evidence>
<dbReference type="PROSITE" id="PS50011">
    <property type="entry name" value="PROTEIN_KINASE_DOM"/>
    <property type="match status" value="1"/>
</dbReference>
<dbReference type="OrthoDB" id="583109at2"/>
<dbReference type="InterPro" id="IPR011009">
    <property type="entry name" value="Kinase-like_dom_sf"/>
</dbReference>
<reference evidence="5 6" key="1">
    <citation type="submission" date="2019-03" db="EMBL/GenBank/DDBJ databases">
        <title>Genomic Encyclopedia of Type Strains, Phase IV (KMG-IV): sequencing the most valuable type-strain genomes for metagenomic binning, comparative biology and taxonomic classification.</title>
        <authorList>
            <person name="Goeker M."/>
        </authorList>
    </citation>
    <scope>NUCLEOTIDE SEQUENCE [LARGE SCALE GENOMIC DNA]</scope>
    <source>
        <strain evidence="5 6">DSM 28697</strain>
    </source>
</reference>
<dbReference type="AlphaFoldDB" id="A0A4R6TTI2"/>
<keyword evidence="5" id="KW-0808">Transferase</keyword>
<dbReference type="InterPro" id="IPR000719">
    <property type="entry name" value="Prot_kinase_dom"/>
</dbReference>
<keyword evidence="5" id="KW-0418">Kinase</keyword>
<keyword evidence="3" id="KW-1133">Transmembrane helix</keyword>
<accession>A0A4R6TTI2</accession>
<keyword evidence="3" id="KW-0812">Transmembrane</keyword>
<dbReference type="InterPro" id="IPR017441">
    <property type="entry name" value="Protein_kinase_ATP_BS"/>
</dbReference>
<gene>
    <name evidence="5" type="ORF">EV213_12516</name>
</gene>
<keyword evidence="1" id="KW-0547">Nucleotide-binding</keyword>
<evidence type="ECO:0000313" key="5">
    <source>
        <dbReference type="EMBL" id="TDQ34214.1"/>
    </source>
</evidence>
<sequence length="337" mass="37935">MTTEKKQNRSPRPGETITGKWNGHRYKVLRTIGRGATGTVYLAERRGKKLALKISDQGYSVTAEVNVLQHFSRMGGSKVGPDLIDVDDWLVGAGGQPVPFYVMEYISGEPFLGFLQSRESFWLGVLVVQLLSDLDKLHNAGWVFGDLKPDNLKVMVSPPRVRLLDVGGTTKIGRAIKEFTEFYDRGFWSAGTRKAEPSYDVFAVGMIMLHALYGRRFRRQPGDDLNTLKARVQRLNSPYEPIIIHALSGKYVRAMDMQYALTTLMSTYAQEEKKRQSPKSQPQSPPLTQTRAGRTRVKAKATKKKRIHPFKRVVQEVVWIGVLLVAFYVCMLLLGGS</sequence>
<dbReference type="Pfam" id="PF00069">
    <property type="entry name" value="Pkinase"/>
    <property type="match status" value="1"/>
</dbReference>
<protein>
    <submittedName>
        <fullName evidence="5">Serine/threonine-protein kinase</fullName>
    </submittedName>
</protein>
<organism evidence="5 6">
    <name type="scientific">Aureibacillus halotolerans</name>
    <dbReference type="NCBI Taxonomy" id="1508390"/>
    <lineage>
        <taxon>Bacteria</taxon>
        <taxon>Bacillati</taxon>
        <taxon>Bacillota</taxon>
        <taxon>Bacilli</taxon>
        <taxon>Bacillales</taxon>
        <taxon>Bacillaceae</taxon>
        <taxon>Aureibacillus</taxon>
    </lineage>
</organism>
<dbReference type="GO" id="GO:0004674">
    <property type="term" value="F:protein serine/threonine kinase activity"/>
    <property type="evidence" value="ECO:0007669"/>
    <property type="project" value="TreeGrafter"/>
</dbReference>
<feature type="transmembrane region" description="Helical" evidence="3">
    <location>
        <begin position="313"/>
        <end position="334"/>
    </location>
</feature>
<feature type="compositionally biased region" description="Basic residues" evidence="2">
    <location>
        <begin position="293"/>
        <end position="303"/>
    </location>
</feature>
<dbReference type="SMART" id="SM00220">
    <property type="entry name" value="S_TKc"/>
    <property type="match status" value="1"/>
</dbReference>
<feature type="binding site" evidence="1">
    <location>
        <position position="53"/>
    </location>
    <ligand>
        <name>ATP</name>
        <dbReference type="ChEBI" id="CHEBI:30616"/>
    </ligand>
</feature>
<feature type="domain" description="Protein kinase" evidence="4">
    <location>
        <begin position="26"/>
        <end position="287"/>
    </location>
</feature>
<dbReference type="GO" id="GO:0005524">
    <property type="term" value="F:ATP binding"/>
    <property type="evidence" value="ECO:0007669"/>
    <property type="project" value="UniProtKB-UniRule"/>
</dbReference>
<dbReference type="RefSeq" id="WP_133582164.1">
    <property type="nucleotide sequence ID" value="NZ_SNYJ01000025.1"/>
</dbReference>
<evidence type="ECO:0000313" key="6">
    <source>
        <dbReference type="Proteomes" id="UP000295632"/>
    </source>
</evidence>
<dbReference type="Proteomes" id="UP000295632">
    <property type="component" value="Unassembled WGS sequence"/>
</dbReference>
<dbReference type="PANTHER" id="PTHR44167:SF24">
    <property type="entry name" value="SERINE_THREONINE-PROTEIN KINASE CHK2"/>
    <property type="match status" value="1"/>
</dbReference>
<feature type="region of interest" description="Disordered" evidence="2">
    <location>
        <begin position="270"/>
        <end position="303"/>
    </location>
</feature>
<keyword evidence="1" id="KW-0067">ATP-binding</keyword>
<evidence type="ECO:0000256" key="3">
    <source>
        <dbReference type="SAM" id="Phobius"/>
    </source>
</evidence>
<keyword evidence="3" id="KW-0472">Membrane</keyword>
<evidence type="ECO:0000256" key="1">
    <source>
        <dbReference type="PROSITE-ProRule" id="PRU10141"/>
    </source>
</evidence>
<keyword evidence="6" id="KW-1185">Reference proteome</keyword>
<name>A0A4R6TTI2_9BACI</name>
<dbReference type="SUPFAM" id="SSF56112">
    <property type="entry name" value="Protein kinase-like (PK-like)"/>
    <property type="match status" value="1"/>
</dbReference>
<dbReference type="Gene3D" id="1.10.510.10">
    <property type="entry name" value="Transferase(Phosphotransferase) domain 1"/>
    <property type="match status" value="1"/>
</dbReference>
<dbReference type="GO" id="GO:0005737">
    <property type="term" value="C:cytoplasm"/>
    <property type="evidence" value="ECO:0007669"/>
    <property type="project" value="TreeGrafter"/>
</dbReference>
<dbReference type="EMBL" id="SNYJ01000025">
    <property type="protein sequence ID" value="TDQ34214.1"/>
    <property type="molecule type" value="Genomic_DNA"/>
</dbReference>
<dbReference type="Gene3D" id="3.30.200.20">
    <property type="entry name" value="Phosphorylase Kinase, domain 1"/>
    <property type="match status" value="1"/>
</dbReference>
<comment type="caution">
    <text evidence="5">The sequence shown here is derived from an EMBL/GenBank/DDBJ whole genome shotgun (WGS) entry which is preliminary data.</text>
</comment>
<dbReference type="PROSITE" id="PS00107">
    <property type="entry name" value="PROTEIN_KINASE_ATP"/>
    <property type="match status" value="1"/>
</dbReference>